<feature type="transmembrane region" description="Helical" evidence="5">
    <location>
        <begin position="49"/>
        <end position="72"/>
    </location>
</feature>
<dbReference type="Pfam" id="PF07681">
    <property type="entry name" value="DoxX"/>
    <property type="match status" value="1"/>
</dbReference>
<dbReference type="GO" id="GO:0016020">
    <property type="term" value="C:membrane"/>
    <property type="evidence" value="ECO:0007669"/>
    <property type="project" value="UniProtKB-SubCell"/>
</dbReference>
<evidence type="ECO:0000313" key="7">
    <source>
        <dbReference type="Proteomes" id="UP000198775"/>
    </source>
</evidence>
<dbReference type="RefSeq" id="WP_092658952.1">
    <property type="nucleotide sequence ID" value="NZ_FOCX01000005.1"/>
</dbReference>
<comment type="subcellular location">
    <subcellularLocation>
        <location evidence="1">Membrane</location>
        <topology evidence="1">Multi-pass membrane protein</topology>
    </subcellularLocation>
</comment>
<dbReference type="AlphaFoldDB" id="A0A1H8JXF7"/>
<feature type="transmembrane region" description="Helical" evidence="5">
    <location>
        <begin position="6"/>
        <end position="28"/>
    </location>
</feature>
<reference evidence="7" key="1">
    <citation type="submission" date="2016-10" db="EMBL/GenBank/DDBJ databases">
        <authorList>
            <person name="Varghese N."/>
            <person name="Submissions S."/>
        </authorList>
    </citation>
    <scope>NUCLEOTIDE SEQUENCE [LARGE SCALE GENOMIC DNA]</scope>
    <source>
        <strain evidence="7">IBRC-M 10043</strain>
    </source>
</reference>
<evidence type="ECO:0000256" key="3">
    <source>
        <dbReference type="ARBA" id="ARBA00022989"/>
    </source>
</evidence>
<keyword evidence="4 5" id="KW-0472">Membrane</keyword>
<evidence type="ECO:0000256" key="2">
    <source>
        <dbReference type="ARBA" id="ARBA00022692"/>
    </source>
</evidence>
<keyword evidence="2 5" id="KW-0812">Transmembrane</keyword>
<feature type="transmembrane region" description="Helical" evidence="5">
    <location>
        <begin position="78"/>
        <end position="97"/>
    </location>
</feature>
<sequence length="139" mass="14130">MVFDTGGAGVAFLLGRVLFGAILAFTGLNQLLNLDAMVPYADAKGVPAAGLLVPITAGMLLSGGLAVALGVYPVLGAGAIALFLLVTTPVMHDFWAASGEEKQSEMNSFLKNTAMLGGALVFLALGGVEWPYAVGVGLF</sequence>
<feature type="transmembrane region" description="Helical" evidence="5">
    <location>
        <begin position="109"/>
        <end position="133"/>
    </location>
</feature>
<dbReference type="InterPro" id="IPR032808">
    <property type="entry name" value="DoxX"/>
</dbReference>
<evidence type="ECO:0000256" key="1">
    <source>
        <dbReference type="ARBA" id="ARBA00004141"/>
    </source>
</evidence>
<name>A0A1H8JXF7_9EURY</name>
<evidence type="ECO:0000313" key="6">
    <source>
        <dbReference type="EMBL" id="SEN85434.1"/>
    </source>
</evidence>
<protein>
    <submittedName>
        <fullName evidence="6">Uncharacterized membrane protein YphA, DoxX/SURF4 family</fullName>
    </submittedName>
</protein>
<evidence type="ECO:0000256" key="5">
    <source>
        <dbReference type="SAM" id="Phobius"/>
    </source>
</evidence>
<dbReference type="OrthoDB" id="340328at2157"/>
<dbReference type="EMBL" id="FOCX01000005">
    <property type="protein sequence ID" value="SEN85434.1"/>
    <property type="molecule type" value="Genomic_DNA"/>
</dbReference>
<organism evidence="6 7">
    <name type="scientific">Halorientalis persicus</name>
    <dbReference type="NCBI Taxonomy" id="1367881"/>
    <lineage>
        <taxon>Archaea</taxon>
        <taxon>Methanobacteriati</taxon>
        <taxon>Methanobacteriota</taxon>
        <taxon>Stenosarchaea group</taxon>
        <taxon>Halobacteria</taxon>
        <taxon>Halobacteriales</taxon>
        <taxon>Haloarculaceae</taxon>
        <taxon>Halorientalis</taxon>
    </lineage>
</organism>
<gene>
    <name evidence="6" type="ORF">SAMN05216388_1005207</name>
</gene>
<keyword evidence="7" id="KW-1185">Reference proteome</keyword>
<proteinExistence type="predicted"/>
<evidence type="ECO:0000256" key="4">
    <source>
        <dbReference type="ARBA" id="ARBA00023136"/>
    </source>
</evidence>
<keyword evidence="3 5" id="KW-1133">Transmembrane helix</keyword>
<dbReference type="Proteomes" id="UP000198775">
    <property type="component" value="Unassembled WGS sequence"/>
</dbReference>
<accession>A0A1H8JXF7</accession>